<sequence length="378" mass="40058">MTGDSSQTRTDSDHQAGGDRADSPEQADRRGRMLVWTVVVIVLATGAGLWATDGRPFRARHCWGAWYENSGPLFLSKDAIAGPESRRQSTQSKPPSDGATEQATCDVTVTSPLKLHGGTVEVKERVSLAIGRVPAEAGARRAWMAPYLDGSASPLPDGLEGVVARDRALLVLPEACDVDGRPSAVTIHSAMWKQDAGEESADPFPIGSPHQVTELLLTAADVGMEEADCAPDKPLRAESPLVVVDGPSEFADEHFDICRVSGMRFSFARDQLAYWQVGAVTGRLQTCSVTTGPRNSPQVPTAQYAMVSSPRMAALFDGLPEGVDKGLRRTKCKDRPTVFYGNADEAPGGAAVPDAATVFTHFMKAAAGRSGCPDAAGP</sequence>
<evidence type="ECO:0000313" key="4">
    <source>
        <dbReference type="Proteomes" id="UP001303236"/>
    </source>
</evidence>
<organism evidence="3 4">
    <name type="scientific">Streptomyces durocortorensis</name>
    <dbReference type="NCBI Taxonomy" id="2811104"/>
    <lineage>
        <taxon>Bacteria</taxon>
        <taxon>Bacillati</taxon>
        <taxon>Actinomycetota</taxon>
        <taxon>Actinomycetes</taxon>
        <taxon>Kitasatosporales</taxon>
        <taxon>Streptomycetaceae</taxon>
        <taxon>Streptomyces</taxon>
    </lineage>
</organism>
<reference evidence="3 4" key="1">
    <citation type="submission" date="2023-09" db="EMBL/GenBank/DDBJ databases">
        <title>Genome completion map analysis of the actinomycetes C11-1.</title>
        <authorList>
            <person name="Qin P."/>
            <person name="Guan P."/>
        </authorList>
    </citation>
    <scope>NUCLEOTIDE SEQUENCE [LARGE SCALE GENOMIC DNA]</scope>
    <source>
        <strain evidence="3 4">C11-1</strain>
    </source>
</reference>
<dbReference type="EMBL" id="CP134500">
    <property type="protein sequence ID" value="WNF28183.1"/>
    <property type="molecule type" value="Genomic_DNA"/>
</dbReference>
<name>A0ABY9VWU1_9ACTN</name>
<evidence type="ECO:0008006" key="5">
    <source>
        <dbReference type="Google" id="ProtNLM"/>
    </source>
</evidence>
<proteinExistence type="predicted"/>
<evidence type="ECO:0000256" key="2">
    <source>
        <dbReference type="SAM" id="Phobius"/>
    </source>
</evidence>
<gene>
    <name evidence="3" type="ORF">RI138_15840</name>
</gene>
<feature type="region of interest" description="Disordered" evidence="1">
    <location>
        <begin position="1"/>
        <end position="28"/>
    </location>
</feature>
<evidence type="ECO:0000313" key="3">
    <source>
        <dbReference type="EMBL" id="WNF28183.1"/>
    </source>
</evidence>
<evidence type="ECO:0000256" key="1">
    <source>
        <dbReference type="SAM" id="MobiDB-lite"/>
    </source>
</evidence>
<keyword evidence="2" id="KW-0812">Transmembrane</keyword>
<keyword evidence="4" id="KW-1185">Reference proteome</keyword>
<feature type="compositionally biased region" description="Polar residues" evidence="1">
    <location>
        <begin position="88"/>
        <end position="103"/>
    </location>
</feature>
<feature type="compositionally biased region" description="Basic and acidic residues" evidence="1">
    <location>
        <begin position="10"/>
        <end position="28"/>
    </location>
</feature>
<protein>
    <recommendedName>
        <fullName evidence="5">Septum formation-related domain-containing protein</fullName>
    </recommendedName>
</protein>
<accession>A0ABY9VWU1</accession>
<keyword evidence="2" id="KW-0472">Membrane</keyword>
<dbReference type="Proteomes" id="UP001303236">
    <property type="component" value="Chromosome"/>
</dbReference>
<feature type="region of interest" description="Disordered" evidence="1">
    <location>
        <begin position="82"/>
        <end position="103"/>
    </location>
</feature>
<feature type="transmembrane region" description="Helical" evidence="2">
    <location>
        <begin position="33"/>
        <end position="51"/>
    </location>
</feature>
<keyword evidence="2" id="KW-1133">Transmembrane helix</keyword>